<reference evidence="9" key="1">
    <citation type="journal article" date="2019" name="Int. J. Syst. Evol. Microbiol.">
        <title>Halobacteriovorax valvorus sp. nov., a novel prokaryotic predator isolated from coastal seawater of China.</title>
        <authorList>
            <person name="Chen M.-X."/>
        </authorList>
    </citation>
    <scope>NUCLEOTIDE SEQUENCE [LARGE SCALE GENOMIC DNA]</scope>
    <source>
        <strain evidence="9">BL9</strain>
    </source>
</reference>
<dbReference type="Proteomes" id="UP000443582">
    <property type="component" value="Unassembled WGS sequence"/>
</dbReference>
<proteinExistence type="inferred from homology"/>
<comment type="subcellular location">
    <subcellularLocation>
        <location evidence="6">Cell membrane</location>
        <topology evidence="6">Multi-pass membrane protein</topology>
    </subcellularLocation>
    <subcellularLocation>
        <location evidence="1">Membrane</location>
        <topology evidence="1">Multi-pass membrane protein</topology>
    </subcellularLocation>
</comment>
<evidence type="ECO:0000256" key="4">
    <source>
        <dbReference type="ARBA" id="ARBA00022989"/>
    </source>
</evidence>
<dbReference type="PANTHER" id="PTHR30477:SF19">
    <property type="entry name" value="METAL ABC TRANSPORTER PERMEASE"/>
    <property type="match status" value="1"/>
</dbReference>
<dbReference type="SUPFAM" id="SSF81345">
    <property type="entry name" value="ABC transporter involved in vitamin B12 uptake, BtuC"/>
    <property type="match status" value="1"/>
</dbReference>
<keyword evidence="9" id="KW-1185">Reference proteome</keyword>
<evidence type="ECO:0000256" key="2">
    <source>
        <dbReference type="ARBA" id="ARBA00008034"/>
    </source>
</evidence>
<organism evidence="8 9">
    <name type="scientific">Halobacteriovorax vibrionivorans</name>
    <dbReference type="NCBI Taxonomy" id="2152716"/>
    <lineage>
        <taxon>Bacteria</taxon>
        <taxon>Pseudomonadati</taxon>
        <taxon>Bdellovibrionota</taxon>
        <taxon>Bacteriovoracia</taxon>
        <taxon>Bacteriovoracales</taxon>
        <taxon>Halobacteriovoraceae</taxon>
        <taxon>Halobacteriovorax</taxon>
    </lineage>
</organism>
<sequence length="267" mass="29287">MEIISFLAAPFVMCLILVGIHCYLGLHVLKRGVIFVDLSLAQVASLGSTVALLFHLDHHSSLNYFISLGFTFVAAGYFAWAKKYEKYISQEVLIALVYAFASSAVLLVVNMMAHGAEHIKEILVGKILWVTWMDVLKTGVIYSIVALIHYIFRKQIIAASMEKSDSSSFWDFVFFSLFGVVITSSVGIAGILLVFSFLVVPALLSSNLVSSLKGQLLLGWVIGTILSFIGMTLSYVLDLPAGAIIVVVFTVLPIFVLPFILRKKIAT</sequence>
<feature type="transmembrane region" description="Helical" evidence="7">
    <location>
        <begin position="61"/>
        <end position="80"/>
    </location>
</feature>
<comment type="similarity">
    <text evidence="2 6">Belongs to the ABC-3 integral membrane protein family.</text>
</comment>
<evidence type="ECO:0000313" key="9">
    <source>
        <dbReference type="Proteomes" id="UP000443582"/>
    </source>
</evidence>
<keyword evidence="5 7" id="KW-0472">Membrane</keyword>
<feature type="transmembrane region" description="Helical" evidence="7">
    <location>
        <begin position="7"/>
        <end position="26"/>
    </location>
</feature>
<feature type="transmembrane region" description="Helical" evidence="7">
    <location>
        <begin position="32"/>
        <end position="54"/>
    </location>
</feature>
<dbReference type="RefSeq" id="WP_115360910.1">
    <property type="nucleotide sequence ID" value="NZ_QDKL01000002.1"/>
</dbReference>
<gene>
    <name evidence="8" type="ORF">DAY19_07280</name>
</gene>
<keyword evidence="6" id="KW-0813">Transport</keyword>
<accession>A0ABY0IEV5</accession>
<evidence type="ECO:0000313" key="8">
    <source>
        <dbReference type="EMBL" id="RZF21482.1"/>
    </source>
</evidence>
<dbReference type="Gene3D" id="1.10.3470.10">
    <property type="entry name" value="ABC transporter involved in vitamin B12 uptake, BtuC"/>
    <property type="match status" value="1"/>
</dbReference>
<name>A0ABY0IEV5_9BACT</name>
<dbReference type="InterPro" id="IPR037294">
    <property type="entry name" value="ABC_BtuC-like"/>
</dbReference>
<evidence type="ECO:0000256" key="7">
    <source>
        <dbReference type="SAM" id="Phobius"/>
    </source>
</evidence>
<dbReference type="PANTHER" id="PTHR30477">
    <property type="entry name" value="ABC-TRANSPORTER METAL-BINDING PROTEIN"/>
    <property type="match status" value="1"/>
</dbReference>
<evidence type="ECO:0000256" key="1">
    <source>
        <dbReference type="ARBA" id="ARBA00004141"/>
    </source>
</evidence>
<dbReference type="Pfam" id="PF00950">
    <property type="entry name" value="ABC-3"/>
    <property type="match status" value="1"/>
</dbReference>
<evidence type="ECO:0000256" key="3">
    <source>
        <dbReference type="ARBA" id="ARBA00022692"/>
    </source>
</evidence>
<feature type="transmembrane region" description="Helical" evidence="7">
    <location>
        <begin position="243"/>
        <end position="261"/>
    </location>
</feature>
<feature type="transmembrane region" description="Helical" evidence="7">
    <location>
        <begin position="172"/>
        <end position="204"/>
    </location>
</feature>
<protein>
    <submittedName>
        <fullName evidence="8">Metal ABC transporter permease</fullName>
    </submittedName>
</protein>
<feature type="transmembrane region" description="Helical" evidence="7">
    <location>
        <begin position="216"/>
        <end position="237"/>
    </location>
</feature>
<feature type="transmembrane region" description="Helical" evidence="7">
    <location>
        <begin position="127"/>
        <end position="152"/>
    </location>
</feature>
<evidence type="ECO:0000256" key="5">
    <source>
        <dbReference type="ARBA" id="ARBA00023136"/>
    </source>
</evidence>
<dbReference type="EMBL" id="QDKL01000002">
    <property type="protein sequence ID" value="RZF21482.1"/>
    <property type="molecule type" value="Genomic_DNA"/>
</dbReference>
<dbReference type="InterPro" id="IPR001626">
    <property type="entry name" value="ABC_TroCD"/>
</dbReference>
<comment type="caution">
    <text evidence="8">The sequence shown here is derived from an EMBL/GenBank/DDBJ whole genome shotgun (WGS) entry which is preliminary data.</text>
</comment>
<keyword evidence="4 7" id="KW-1133">Transmembrane helix</keyword>
<evidence type="ECO:0000256" key="6">
    <source>
        <dbReference type="RuleBase" id="RU003943"/>
    </source>
</evidence>
<keyword evidence="3 6" id="KW-0812">Transmembrane</keyword>
<feature type="transmembrane region" description="Helical" evidence="7">
    <location>
        <begin position="92"/>
        <end position="115"/>
    </location>
</feature>